<comment type="caution">
    <text evidence="2">The sequence shown here is derived from an EMBL/GenBank/DDBJ whole genome shotgun (WGS) entry which is preliminary data.</text>
</comment>
<evidence type="ECO:0000313" key="3">
    <source>
        <dbReference type="Proteomes" id="UP000257109"/>
    </source>
</evidence>
<dbReference type="InterPro" id="IPR008480">
    <property type="entry name" value="DUF761_pln"/>
</dbReference>
<dbReference type="Pfam" id="PF05553">
    <property type="entry name" value="DUF761"/>
    <property type="match status" value="1"/>
</dbReference>
<dbReference type="PANTHER" id="PTHR36378">
    <property type="entry name" value="COTTON FIBER PROTEIN"/>
    <property type="match status" value="1"/>
</dbReference>
<keyword evidence="3" id="KW-1185">Reference proteome</keyword>
<dbReference type="AlphaFoldDB" id="A0A371FU72"/>
<proteinExistence type="predicted"/>
<feature type="compositionally biased region" description="Low complexity" evidence="1">
    <location>
        <begin position="81"/>
        <end position="102"/>
    </location>
</feature>
<dbReference type="PANTHER" id="PTHR36378:SF1">
    <property type="entry name" value="COTTON FIBER PROTEIN"/>
    <property type="match status" value="1"/>
</dbReference>
<reference evidence="2" key="1">
    <citation type="submission" date="2018-05" db="EMBL/GenBank/DDBJ databases">
        <title>Draft genome of Mucuna pruriens seed.</title>
        <authorList>
            <person name="Nnadi N.E."/>
            <person name="Vos R."/>
            <person name="Hasami M.H."/>
            <person name="Devisetty U.K."/>
            <person name="Aguiy J.C."/>
        </authorList>
    </citation>
    <scope>NUCLEOTIDE SEQUENCE [LARGE SCALE GENOMIC DNA]</scope>
    <source>
        <strain evidence="2">JCA_2017</strain>
    </source>
</reference>
<feature type="region of interest" description="Disordered" evidence="1">
    <location>
        <begin position="151"/>
        <end position="206"/>
    </location>
</feature>
<feature type="compositionally biased region" description="Polar residues" evidence="1">
    <location>
        <begin position="126"/>
        <end position="136"/>
    </location>
</feature>
<evidence type="ECO:0000256" key="1">
    <source>
        <dbReference type="SAM" id="MobiDB-lite"/>
    </source>
</evidence>
<dbReference type="Proteomes" id="UP000257109">
    <property type="component" value="Unassembled WGS sequence"/>
</dbReference>
<feature type="non-terminal residue" evidence="2">
    <location>
        <position position="1"/>
    </location>
</feature>
<evidence type="ECO:0000313" key="2">
    <source>
        <dbReference type="EMBL" id="RDX81868.1"/>
    </source>
</evidence>
<name>A0A371FU72_MUCPR</name>
<organism evidence="2 3">
    <name type="scientific">Mucuna pruriens</name>
    <name type="common">Velvet bean</name>
    <name type="synonym">Dolichos pruriens</name>
    <dbReference type="NCBI Taxonomy" id="157652"/>
    <lineage>
        <taxon>Eukaryota</taxon>
        <taxon>Viridiplantae</taxon>
        <taxon>Streptophyta</taxon>
        <taxon>Embryophyta</taxon>
        <taxon>Tracheophyta</taxon>
        <taxon>Spermatophyta</taxon>
        <taxon>Magnoliopsida</taxon>
        <taxon>eudicotyledons</taxon>
        <taxon>Gunneridae</taxon>
        <taxon>Pentapetalae</taxon>
        <taxon>rosids</taxon>
        <taxon>fabids</taxon>
        <taxon>Fabales</taxon>
        <taxon>Fabaceae</taxon>
        <taxon>Papilionoideae</taxon>
        <taxon>50 kb inversion clade</taxon>
        <taxon>NPAAA clade</taxon>
        <taxon>indigoferoid/millettioid clade</taxon>
        <taxon>Phaseoleae</taxon>
        <taxon>Mucuna</taxon>
    </lineage>
</organism>
<protein>
    <submittedName>
        <fullName evidence="2">Uncharacterized protein</fullName>
    </submittedName>
</protein>
<gene>
    <name evidence="2" type="ORF">CR513_37404</name>
</gene>
<dbReference type="EMBL" id="QJKJ01007807">
    <property type="protein sequence ID" value="RDX81868.1"/>
    <property type="molecule type" value="Genomic_DNA"/>
</dbReference>
<feature type="compositionally biased region" description="Basic and acidic residues" evidence="1">
    <location>
        <begin position="151"/>
        <end position="200"/>
    </location>
</feature>
<feature type="region of interest" description="Disordered" evidence="1">
    <location>
        <begin position="77"/>
        <end position="136"/>
    </location>
</feature>
<dbReference type="STRING" id="157652.A0A371FU72"/>
<sequence length="246" mass="28216">MEQKNETSVIISIDQKAIAPHQPNEKTLSARKGSKNIFKMALLMMRGRRSRKSKVFVMDDKSKSIWRKIVGSIRPLHLQSDHSPSPHHNNNDNNIIPIIPQSKPMITAPPSENSTDHSDEGFESASEFTCSPPSSRYASAVGLSEMMLEEENKNVKEEEAVKENSDDKDKNNDDENDEKKNVKEEDVVKDKNDDKNKDNDNDGDWDEMIDAKAEEFIAQFYRQIRLQSLNVMDFDYQEISMRDARL</sequence>
<accession>A0A371FU72</accession>
<dbReference type="OrthoDB" id="1926607at2759"/>